<dbReference type="InterPro" id="IPR051472">
    <property type="entry name" value="T3SS_Stator/FliH"/>
</dbReference>
<dbReference type="Pfam" id="PF02108">
    <property type="entry name" value="FliH"/>
    <property type="match status" value="1"/>
</dbReference>
<dbReference type="AlphaFoldDB" id="A0AB39BSD7"/>
<dbReference type="EMBL" id="CP162551">
    <property type="protein sequence ID" value="XDI36649.1"/>
    <property type="molecule type" value="Genomic_DNA"/>
</dbReference>
<dbReference type="GO" id="GO:0015031">
    <property type="term" value="P:protein transport"/>
    <property type="evidence" value="ECO:0007669"/>
    <property type="project" value="UniProtKB-KW"/>
</dbReference>
<keyword evidence="6" id="KW-1006">Bacterial flagellum protein export</keyword>
<gene>
    <name evidence="10" type="primary">fliH</name>
    <name evidence="10" type="ORF">AB3N04_18540</name>
</gene>
<dbReference type="PANTHER" id="PTHR34982:SF1">
    <property type="entry name" value="FLAGELLAR ASSEMBLY PROTEIN FLIH"/>
    <property type="match status" value="1"/>
</dbReference>
<dbReference type="RefSeq" id="WP_368504054.1">
    <property type="nucleotide sequence ID" value="NZ_CP162551.1"/>
</dbReference>
<proteinExistence type="inferred from homology"/>
<evidence type="ECO:0000259" key="9">
    <source>
        <dbReference type="Pfam" id="PF02108"/>
    </source>
</evidence>
<feature type="coiled-coil region" evidence="8">
    <location>
        <begin position="55"/>
        <end position="82"/>
    </location>
</feature>
<dbReference type="GO" id="GO:0044781">
    <property type="term" value="P:bacterial-type flagellum organization"/>
    <property type="evidence" value="ECO:0007669"/>
    <property type="project" value="UniProtKB-KW"/>
</dbReference>
<name>A0AB39BSD7_9BACI</name>
<dbReference type="InterPro" id="IPR018035">
    <property type="entry name" value="Flagellar_FliH/T3SS_HrpE"/>
</dbReference>
<comment type="similarity">
    <text evidence="2">Belongs to the FliH family.</text>
</comment>
<keyword evidence="3" id="KW-0813">Transport</keyword>
<evidence type="ECO:0000313" key="10">
    <source>
        <dbReference type="EMBL" id="XDI36649.1"/>
    </source>
</evidence>
<keyword evidence="8" id="KW-0175">Coiled coil</keyword>
<sequence>MSRIIKSSHFPSSDKEAKKITIKKLFQHETFQPLIGHEAPGEEQQVIPINQSDTEAAIAQRLKESEEQANKLISEAKAAIKKMYDQLELDQVEAHNQQQLAYQEKQEQGYQEGLINGRNDGFKEYASVIEEANSVIMSAKDEYYKIIERAEPVIVELAVELCHRMIGTQLKEEATTWNRLVQQVIKEVQEHEEVKIYVHPSWYERTRQQKEELQSLVTHTEELYIYADHGLSENGCIIETKFGRIDATIDHQLNELKQQLLLRLEEVGHENQVTD</sequence>
<keyword evidence="10" id="KW-0969">Cilium</keyword>
<evidence type="ECO:0000256" key="4">
    <source>
        <dbReference type="ARBA" id="ARBA00022795"/>
    </source>
</evidence>
<protein>
    <recommendedName>
        <fullName evidence="7">Flagellar assembly protein FliH</fullName>
    </recommendedName>
</protein>
<evidence type="ECO:0000256" key="1">
    <source>
        <dbReference type="ARBA" id="ARBA00003041"/>
    </source>
</evidence>
<comment type="function">
    <text evidence="1">Needed for flagellar regrowth and assembly.</text>
</comment>
<keyword evidence="5" id="KW-0653">Protein transport</keyword>
<dbReference type="GO" id="GO:0005829">
    <property type="term" value="C:cytosol"/>
    <property type="evidence" value="ECO:0007669"/>
    <property type="project" value="TreeGrafter"/>
</dbReference>
<dbReference type="PANTHER" id="PTHR34982">
    <property type="entry name" value="YOP PROTEINS TRANSLOCATION PROTEIN L"/>
    <property type="match status" value="1"/>
</dbReference>
<organism evidence="10">
    <name type="scientific">Alkalihalophilus sp. As8PL</name>
    <dbReference type="NCBI Taxonomy" id="3237103"/>
    <lineage>
        <taxon>Bacteria</taxon>
        <taxon>Bacillati</taxon>
        <taxon>Bacillota</taxon>
        <taxon>Bacilli</taxon>
        <taxon>Bacillales</taxon>
        <taxon>Bacillaceae</taxon>
        <taxon>Alkalihalophilus</taxon>
    </lineage>
</organism>
<keyword evidence="10" id="KW-0282">Flagellum</keyword>
<accession>A0AB39BSD7</accession>
<keyword evidence="4" id="KW-1005">Bacterial flagellum biogenesis</keyword>
<evidence type="ECO:0000256" key="5">
    <source>
        <dbReference type="ARBA" id="ARBA00022927"/>
    </source>
</evidence>
<feature type="domain" description="Flagellar assembly protein FliH/Type III secretion system HrpE" evidence="9">
    <location>
        <begin position="130"/>
        <end position="256"/>
    </location>
</feature>
<dbReference type="NCBIfam" id="TIGR03825">
    <property type="entry name" value="FliH_bacil"/>
    <property type="match status" value="1"/>
</dbReference>
<evidence type="ECO:0000256" key="7">
    <source>
        <dbReference type="NCBIfam" id="TIGR03825"/>
    </source>
</evidence>
<evidence type="ECO:0000256" key="3">
    <source>
        <dbReference type="ARBA" id="ARBA00022448"/>
    </source>
</evidence>
<evidence type="ECO:0000256" key="6">
    <source>
        <dbReference type="ARBA" id="ARBA00023225"/>
    </source>
</evidence>
<reference evidence="10" key="1">
    <citation type="submission" date="2024-07" db="EMBL/GenBank/DDBJ databases">
        <title>Identification and characteristics of an arsenic-resistant bacterial isolate, which belongs to a novel species.</title>
        <authorList>
            <person name="Juszczyk A."/>
            <person name="Kowalczyk A."/>
            <person name="Was K."/>
            <person name="Kosowicz W."/>
            <person name="Budzyn A."/>
            <person name="Latowski D."/>
        </authorList>
    </citation>
    <scope>NUCLEOTIDE SEQUENCE</scope>
    <source>
        <strain evidence="10">As8PL</strain>
    </source>
</reference>
<evidence type="ECO:0000256" key="2">
    <source>
        <dbReference type="ARBA" id="ARBA00006602"/>
    </source>
</evidence>
<dbReference type="InterPro" id="IPR022524">
    <property type="entry name" value="FliH_Bacilli"/>
</dbReference>
<keyword evidence="10" id="KW-0966">Cell projection</keyword>
<evidence type="ECO:0000256" key="8">
    <source>
        <dbReference type="SAM" id="Coils"/>
    </source>
</evidence>